<comment type="caution">
    <text evidence="2">The sequence shown here is derived from an EMBL/GenBank/DDBJ whole genome shotgun (WGS) entry which is preliminary data.</text>
</comment>
<accession>A0A8S9A1J9</accession>
<sequence length="151" mass="17040">MQLHQPGRRAESVSISVCRRVREPTISYQQANCPTRSLQHPERQVSPILTVNHRNLPEATIAIIPRDNRPCAGADHFTRSPHPNSIDDSYLPAYSRVPTVNPIRKHNPRLRDIRKKQPCLPPLTPTSYTTTPRQPTTTTMSPPFRPSPAVS</sequence>
<evidence type="ECO:0000313" key="2">
    <source>
        <dbReference type="EMBL" id="KAA8634495.1"/>
    </source>
</evidence>
<proteinExistence type="predicted"/>
<dbReference type="Proteomes" id="UP000433876">
    <property type="component" value="Unassembled WGS sequence"/>
</dbReference>
<feature type="compositionally biased region" description="Low complexity" evidence="1">
    <location>
        <begin position="125"/>
        <end position="142"/>
    </location>
</feature>
<evidence type="ECO:0000313" key="3">
    <source>
        <dbReference type="Proteomes" id="UP000433876"/>
    </source>
</evidence>
<reference evidence="2 3" key="1">
    <citation type="submission" date="2017-07" db="EMBL/GenBank/DDBJ databases">
        <title>Genome sequence of the Sordaria macrospora wild type strain R19027.</title>
        <authorList>
            <person name="Nowrousian M."/>
            <person name="Teichert I."/>
            <person name="Kueck U."/>
        </authorList>
    </citation>
    <scope>NUCLEOTIDE SEQUENCE [LARGE SCALE GENOMIC DNA]</scope>
    <source>
        <strain evidence="2 3">R19027</strain>
        <tissue evidence="2">Mycelium</tissue>
    </source>
</reference>
<dbReference type="EMBL" id="NMPR01000022">
    <property type="protein sequence ID" value="KAA8634495.1"/>
    <property type="molecule type" value="Genomic_DNA"/>
</dbReference>
<protein>
    <submittedName>
        <fullName evidence="2">Uncharacterized protein</fullName>
    </submittedName>
</protein>
<organism evidence="2 3">
    <name type="scientific">Sordaria macrospora</name>
    <dbReference type="NCBI Taxonomy" id="5147"/>
    <lineage>
        <taxon>Eukaryota</taxon>
        <taxon>Fungi</taxon>
        <taxon>Dikarya</taxon>
        <taxon>Ascomycota</taxon>
        <taxon>Pezizomycotina</taxon>
        <taxon>Sordariomycetes</taxon>
        <taxon>Sordariomycetidae</taxon>
        <taxon>Sordariales</taxon>
        <taxon>Sordariaceae</taxon>
        <taxon>Sordaria</taxon>
    </lineage>
</organism>
<name>A0A8S9A1J9_SORMA</name>
<feature type="region of interest" description="Disordered" evidence="1">
    <location>
        <begin position="115"/>
        <end position="151"/>
    </location>
</feature>
<dbReference type="AlphaFoldDB" id="A0A8S9A1J9"/>
<evidence type="ECO:0000256" key="1">
    <source>
        <dbReference type="SAM" id="MobiDB-lite"/>
    </source>
</evidence>
<gene>
    <name evidence="2" type="ORF">SMACR_07511</name>
</gene>